<sequence>MMEHEFTLKFQVDAKDCEAQDVIENLAVAGCDDALIGMGQPGQLGFRFTREAMSAKNAVNSAIADVLKVLPNAILTHCTLH</sequence>
<dbReference type="EMBL" id="LROM01000090">
    <property type="protein sequence ID" value="OEZ98625.1"/>
    <property type="molecule type" value="Genomic_DNA"/>
</dbReference>
<protein>
    <recommendedName>
        <fullName evidence="3">DNA-binding protein</fullName>
    </recommendedName>
</protein>
<evidence type="ECO:0000313" key="1">
    <source>
        <dbReference type="EMBL" id="OEZ98625.1"/>
    </source>
</evidence>
<comment type="caution">
    <text evidence="1">The sequence shown here is derived from an EMBL/GenBank/DDBJ whole genome shotgun (WGS) entry which is preliminary data.</text>
</comment>
<proteinExistence type="predicted"/>
<dbReference type="RefSeq" id="WP_070249027.1">
    <property type="nucleotide sequence ID" value="NZ_LROM01000090.1"/>
</dbReference>
<keyword evidence="2" id="KW-1185">Reference proteome</keyword>
<dbReference type="OrthoDB" id="7860618at2"/>
<accession>A0A1E7WIX4</accession>
<name>A0A1E7WIX4_9BURK</name>
<dbReference type="Proteomes" id="UP000175989">
    <property type="component" value="Unassembled WGS sequence"/>
</dbReference>
<reference evidence="2" key="1">
    <citation type="journal article" date="2016" name="Front. Microbiol.">
        <title>Molecular Keys to the Janthinobacterium and Duganella spp. Interaction with the Plant Pathogen Fusarium graminearum.</title>
        <authorList>
            <person name="Haack F.S."/>
            <person name="Poehlein A."/>
            <person name="Kroger C."/>
            <person name="Voigt C.A."/>
            <person name="Piepenbring M."/>
            <person name="Bode H.B."/>
            <person name="Daniel R."/>
            <person name="Schafer W."/>
            <person name="Streit W.R."/>
        </authorList>
    </citation>
    <scope>NUCLEOTIDE SEQUENCE [LARGE SCALE GENOMIC DNA]</scope>
    <source>
        <strain evidence="2">T54</strain>
    </source>
</reference>
<evidence type="ECO:0008006" key="3">
    <source>
        <dbReference type="Google" id="ProtNLM"/>
    </source>
</evidence>
<organism evidence="1 2">
    <name type="scientific">Duganella phyllosphaerae</name>
    <dbReference type="NCBI Taxonomy" id="762836"/>
    <lineage>
        <taxon>Bacteria</taxon>
        <taxon>Pseudomonadati</taxon>
        <taxon>Pseudomonadota</taxon>
        <taxon>Betaproteobacteria</taxon>
        <taxon>Burkholderiales</taxon>
        <taxon>Oxalobacteraceae</taxon>
        <taxon>Telluria group</taxon>
        <taxon>Duganella</taxon>
    </lineage>
</organism>
<dbReference type="AlphaFoldDB" id="A0A1E7WIX4"/>
<evidence type="ECO:0000313" key="2">
    <source>
        <dbReference type="Proteomes" id="UP000175989"/>
    </source>
</evidence>
<gene>
    <name evidence="1" type="ORF">DUPY_28050</name>
</gene>